<keyword evidence="3" id="KW-1185">Reference proteome</keyword>
<name>A0A1E3QUR0_9ASCO</name>
<dbReference type="EMBL" id="KV454428">
    <property type="protein sequence ID" value="ODQ81400.1"/>
    <property type="molecule type" value="Genomic_DNA"/>
</dbReference>
<dbReference type="OrthoDB" id="5355528at2759"/>
<feature type="domain" description="AHC1-like C2H2 zinc-finger" evidence="1">
    <location>
        <begin position="140"/>
        <end position="228"/>
    </location>
</feature>
<gene>
    <name evidence="2" type="ORF">BABINDRAFT_22329</name>
</gene>
<evidence type="ECO:0000259" key="1">
    <source>
        <dbReference type="Pfam" id="PF25909"/>
    </source>
</evidence>
<protein>
    <recommendedName>
        <fullName evidence="1">AHC1-like C2H2 zinc-finger domain-containing protein</fullName>
    </recommendedName>
</protein>
<evidence type="ECO:0000313" key="3">
    <source>
        <dbReference type="Proteomes" id="UP000094336"/>
    </source>
</evidence>
<dbReference type="AlphaFoldDB" id="A0A1E3QUR0"/>
<dbReference type="STRING" id="984486.A0A1E3QUR0"/>
<sequence length="234" mass="26105">ATQSSETPIQTSEQTPQDQKAAKLFSVISHEIDLEIRLKHKEIQLVDEELHKCEAQLLSLRQYYAMPADQRPDNEPAYLTMQYANFINDMLFKAKHPVPITVHAASGNTVHAPATSCVGGDGYRTRLLTSSLRPTGRAFGECIYRRSDGIIVKLTCDNCQRSNFSSAQGFLNHCRIAHNKEFSSQDAAALQCGEILPAEEQDEQGWQTLEAMKAKGLDPTRNLLVPQIVFENTS</sequence>
<reference evidence="3" key="1">
    <citation type="submission" date="2016-05" db="EMBL/GenBank/DDBJ databases">
        <title>Comparative genomics of biotechnologically important yeasts.</title>
        <authorList>
            <consortium name="DOE Joint Genome Institute"/>
            <person name="Riley R."/>
            <person name="Haridas S."/>
            <person name="Wolfe K.H."/>
            <person name="Lopes M.R."/>
            <person name="Hittinger C.T."/>
            <person name="Goker M."/>
            <person name="Salamov A."/>
            <person name="Wisecaver J."/>
            <person name="Long T.M."/>
            <person name="Aerts A.L."/>
            <person name="Barry K."/>
            <person name="Choi C."/>
            <person name="Clum A."/>
            <person name="Coughlan A.Y."/>
            <person name="Deshpande S."/>
            <person name="Douglass A.P."/>
            <person name="Hanson S.J."/>
            <person name="Klenk H.-P."/>
            <person name="Labutti K."/>
            <person name="Lapidus A."/>
            <person name="Lindquist E."/>
            <person name="Lipzen A."/>
            <person name="Meier-Kolthoff J.P."/>
            <person name="Ohm R.A."/>
            <person name="Otillar R.P."/>
            <person name="Pangilinan J."/>
            <person name="Peng Y."/>
            <person name="Rokas A."/>
            <person name="Rosa C.A."/>
            <person name="Scheuner C."/>
            <person name="Sibirny A.A."/>
            <person name="Slot J.C."/>
            <person name="Stielow J.B."/>
            <person name="Sun H."/>
            <person name="Kurtzman C.P."/>
            <person name="Blackwell M."/>
            <person name="Grigoriev I.V."/>
            <person name="Jeffries T.W."/>
        </authorList>
    </citation>
    <scope>NUCLEOTIDE SEQUENCE [LARGE SCALE GENOMIC DNA]</scope>
    <source>
        <strain evidence="3">NRRL Y-12698</strain>
    </source>
</reference>
<organism evidence="2 3">
    <name type="scientific">Babjeviella inositovora NRRL Y-12698</name>
    <dbReference type="NCBI Taxonomy" id="984486"/>
    <lineage>
        <taxon>Eukaryota</taxon>
        <taxon>Fungi</taxon>
        <taxon>Dikarya</taxon>
        <taxon>Ascomycota</taxon>
        <taxon>Saccharomycotina</taxon>
        <taxon>Pichiomycetes</taxon>
        <taxon>Serinales incertae sedis</taxon>
        <taxon>Babjeviella</taxon>
    </lineage>
</organism>
<dbReference type="GeneID" id="30149135"/>
<evidence type="ECO:0000313" key="2">
    <source>
        <dbReference type="EMBL" id="ODQ81400.1"/>
    </source>
</evidence>
<dbReference type="InterPro" id="IPR058706">
    <property type="entry name" value="zf-C2H2_AHC1-like"/>
</dbReference>
<dbReference type="Pfam" id="PF25909">
    <property type="entry name" value="zf-C2H2_AHC1"/>
    <property type="match status" value="1"/>
</dbReference>
<feature type="non-terminal residue" evidence="2">
    <location>
        <position position="234"/>
    </location>
</feature>
<feature type="non-terminal residue" evidence="2">
    <location>
        <position position="1"/>
    </location>
</feature>
<dbReference type="Proteomes" id="UP000094336">
    <property type="component" value="Unassembled WGS sequence"/>
</dbReference>
<dbReference type="RefSeq" id="XP_018986728.1">
    <property type="nucleotide sequence ID" value="XM_019131282.1"/>
</dbReference>
<proteinExistence type="predicted"/>
<accession>A0A1E3QUR0</accession>